<name>A0A8S5RTW1_9CAUD</name>
<accession>A0A8S5RTW1</accession>
<reference evidence="1" key="1">
    <citation type="journal article" date="2021" name="Proc. Natl. Acad. Sci. U.S.A.">
        <title>A Catalog of Tens of Thousands of Viruses from Human Metagenomes Reveals Hidden Associations with Chronic Diseases.</title>
        <authorList>
            <person name="Tisza M.J."/>
            <person name="Buck C.B."/>
        </authorList>
    </citation>
    <scope>NUCLEOTIDE SEQUENCE</scope>
    <source>
        <strain evidence="1">CtKN96</strain>
    </source>
</reference>
<sequence length="92" mass="10228">MENLLLEAGGIMGLTYYILNLVKPAIPEQAKPYIPLISAVLAGVLNMAVKQDHLLESFFAWVLMWLSTSKGHDIQKSISKPLDPYTKENEIG</sequence>
<proteinExistence type="predicted"/>
<evidence type="ECO:0000313" key="1">
    <source>
        <dbReference type="EMBL" id="DAE92685.1"/>
    </source>
</evidence>
<dbReference type="EMBL" id="BK059153">
    <property type="protein sequence ID" value="DAE92685.1"/>
    <property type="molecule type" value="Genomic_DNA"/>
</dbReference>
<protein>
    <submittedName>
        <fullName evidence="1">Holin</fullName>
    </submittedName>
</protein>
<organism evidence="1">
    <name type="scientific">Caudovirales sp. gcode 4</name>
    <dbReference type="NCBI Taxonomy" id="2838363"/>
    <lineage>
        <taxon>Viruses</taxon>
        <taxon>Duplodnaviria</taxon>
        <taxon>Heunggongvirae</taxon>
        <taxon>Uroviricota</taxon>
        <taxon>Caudoviricetes</taxon>
    </lineage>
</organism>